<feature type="region of interest" description="Disordered" evidence="2">
    <location>
        <begin position="1389"/>
        <end position="1411"/>
    </location>
</feature>
<feature type="region of interest" description="Disordered" evidence="2">
    <location>
        <begin position="323"/>
        <end position="356"/>
    </location>
</feature>
<feature type="domain" description="Protein kinase" evidence="3">
    <location>
        <begin position="31"/>
        <end position="311"/>
    </location>
</feature>
<feature type="compositionally biased region" description="Low complexity" evidence="2">
    <location>
        <begin position="553"/>
        <end position="563"/>
    </location>
</feature>
<evidence type="ECO:0000313" key="4">
    <source>
        <dbReference type="EMBL" id="KOO33938.1"/>
    </source>
</evidence>
<evidence type="ECO:0000313" key="5">
    <source>
        <dbReference type="Proteomes" id="UP000037460"/>
    </source>
</evidence>
<feature type="compositionally biased region" description="Low complexity" evidence="2">
    <location>
        <begin position="394"/>
        <end position="403"/>
    </location>
</feature>
<feature type="compositionally biased region" description="Low complexity" evidence="2">
    <location>
        <begin position="1282"/>
        <end position="1294"/>
    </location>
</feature>
<name>A0A0M0K6C7_9EUKA</name>
<protein>
    <recommendedName>
        <fullName evidence="3">Protein kinase domain-containing protein</fullName>
    </recommendedName>
</protein>
<dbReference type="Gene3D" id="3.30.200.20">
    <property type="entry name" value="Phosphorylase Kinase, domain 1"/>
    <property type="match status" value="1"/>
</dbReference>
<feature type="compositionally biased region" description="Pro residues" evidence="2">
    <location>
        <begin position="543"/>
        <end position="552"/>
    </location>
</feature>
<feature type="region of interest" description="Disordered" evidence="2">
    <location>
        <begin position="1268"/>
        <end position="1310"/>
    </location>
</feature>
<feature type="coiled-coil region" evidence="1">
    <location>
        <begin position="1324"/>
        <end position="1372"/>
    </location>
</feature>
<sequence>MSIQQTNWTAPSAVLPPTPRTRRLIEHYEIGEAPRILGHGRYGPVIRARDVRTKRLVAIKVFDGSTLDEPARDLMRRQFATEAVALQRLSCDRHEGHVDEANAWACHLPSCPTAVQQLLGYSHDGAMRPSQAEDGCCYLALELGDVTLAELGSAHLSAAEVRDAVQALFTTVAQLHGCGLVLARHSLHDFMRFGKTWKCIAATGLRPVGWEPSPSELSHLLFGSADGAPQPVDEATAVVPPACYLAPEMAAALLGGAASVPLVPSMDAGPTMPTTARRLPVAIASAAAAKVIDAAAVVASAAARAAASAATAAASAERAAGHAATAADEADEAYSPLTSEELNATPPRGSSHGIHGSSARVRSILAQHGVHLDDLEWAAANERSGANVPDRLPPSDSAPLAAPVCPSRSHPLPRPGPASRGLLTRYEAALGIEPLPDEHTTRSRWERAKPPKTAPALTHGTHDVGTRARGCAGGWATREEEARECDPVAAALSAPHAELPRPVPWSSEIASLQAQLDALQGAVVPVQPPKLVEPPTSDAALSPMPPPAPPMAPSEAPKGTTAAPEARMVPAMAPEAMAPEAPAMAPEALQPEANAEPEVLRELRAQLRVALDALEAARAEAGANHLEAEAALALASRARAEAATAQAEAAAALAHADVTRAEAEAARAAAEAARAEIATSRAHAEMEISRAHAEIATSRAHAEAEATRAAAAEEQLSHRSGRMQAELLEAQTRAEEAAHTCAALRAQLDTVRASSVDATAAASAVAVQGVRWAATMAHESAADSAAEAARLRRLLDEARNGAASAQLEERRRQAALETARTQLAEARSESEGLVKSLEAERTIFGQSLEAERAAAAGALAEAAAARAEGEGERLALRLLLSELRDTEAALATALARVPAVQAEAAEQQAAVRLYKEENRRLREDLRSPRSRLLDGTARALPTQVRAEVEAEALACRLMDVQQSLEESLQENGRLRAALAMAHEDSDSAHELVLRLRHELRDAEERAHVAAVERDAAAAECESARKVSATVEADARALEAALAASREQRSSEHALATRAAEAAAAEVEGWRARLGAAEFAEEKLRAQLASLKSEVTHARTETESARTETEQVQAELRLRSGKLHTALLEQQQVASERRAEAIQLRLALEAAQKASGPAQAELARSRADAERARVAEAAAVAARKKAEAAMAEAHAAHATLAKQHNELSVRAEATERDRSQLREAQAAHAALVAELARVKEEAERRTVRAAEAAGVAALERQRMRRELEEMRERSEPEARLAEAARSSVTAAAAAKPETETEQKQVAPHELPRYDLDEVRTMNALLEQAGAAVAAAKEEAARARAELASVQAAKESLEREAEAFSEQLASAERREATVAQHFRRYVEMTEEEMQRPLRVEPRDAVGSPREFRM</sequence>
<feature type="compositionally biased region" description="Basic and acidic residues" evidence="2">
    <location>
        <begin position="1268"/>
        <end position="1281"/>
    </location>
</feature>
<feature type="compositionally biased region" description="Basic and acidic residues" evidence="2">
    <location>
        <begin position="439"/>
        <end position="449"/>
    </location>
</feature>
<evidence type="ECO:0000259" key="3">
    <source>
        <dbReference type="SMART" id="SM00220"/>
    </source>
</evidence>
<dbReference type="Proteomes" id="UP000037460">
    <property type="component" value="Unassembled WGS sequence"/>
</dbReference>
<feature type="region of interest" description="Disordered" evidence="2">
    <location>
        <begin position="533"/>
        <end position="563"/>
    </location>
</feature>
<dbReference type="InterPro" id="IPR000719">
    <property type="entry name" value="Prot_kinase_dom"/>
</dbReference>
<dbReference type="GO" id="GO:0005524">
    <property type="term" value="F:ATP binding"/>
    <property type="evidence" value="ECO:0007669"/>
    <property type="project" value="InterPro"/>
</dbReference>
<dbReference type="InterPro" id="IPR011009">
    <property type="entry name" value="Kinase-like_dom_sf"/>
</dbReference>
<dbReference type="SMART" id="SM00220">
    <property type="entry name" value="S_TKc"/>
    <property type="match status" value="1"/>
</dbReference>
<keyword evidence="5" id="KW-1185">Reference proteome</keyword>
<evidence type="ECO:0000256" key="2">
    <source>
        <dbReference type="SAM" id="MobiDB-lite"/>
    </source>
</evidence>
<dbReference type="EMBL" id="JWZX01001378">
    <property type="protein sequence ID" value="KOO33938.1"/>
    <property type="molecule type" value="Genomic_DNA"/>
</dbReference>
<organism evidence="4 5">
    <name type="scientific">Chrysochromulina tobinii</name>
    <dbReference type="NCBI Taxonomy" id="1460289"/>
    <lineage>
        <taxon>Eukaryota</taxon>
        <taxon>Haptista</taxon>
        <taxon>Haptophyta</taxon>
        <taxon>Prymnesiophyceae</taxon>
        <taxon>Prymnesiales</taxon>
        <taxon>Chrysochromulinaceae</taxon>
        <taxon>Chrysochromulina</taxon>
    </lineage>
</organism>
<dbReference type="GO" id="GO:0004672">
    <property type="term" value="F:protein kinase activity"/>
    <property type="evidence" value="ECO:0007669"/>
    <property type="project" value="InterPro"/>
</dbReference>
<accession>A0A0M0K6C7</accession>
<reference evidence="5" key="1">
    <citation type="journal article" date="2015" name="PLoS Genet.">
        <title>Genome Sequence and Transcriptome Analyses of Chrysochromulina tobin: Metabolic Tools for Enhanced Algal Fitness in the Prominent Order Prymnesiales (Haptophyceae).</title>
        <authorList>
            <person name="Hovde B.T."/>
            <person name="Deodato C.R."/>
            <person name="Hunsperger H.M."/>
            <person name="Ryken S.A."/>
            <person name="Yost W."/>
            <person name="Jha R.K."/>
            <person name="Patterson J."/>
            <person name="Monnat R.J. Jr."/>
            <person name="Barlow S.B."/>
            <person name="Starkenburg S.R."/>
            <person name="Cattolico R.A."/>
        </authorList>
    </citation>
    <scope>NUCLEOTIDE SEQUENCE</scope>
    <source>
        <strain evidence="5">CCMP291</strain>
    </source>
</reference>
<evidence type="ECO:0000256" key="1">
    <source>
        <dbReference type="SAM" id="Coils"/>
    </source>
</evidence>
<feature type="coiled-coil region" evidence="1">
    <location>
        <begin position="950"/>
        <end position="1005"/>
    </location>
</feature>
<gene>
    <name evidence="4" type="ORF">Ctob_010752</name>
</gene>
<feature type="region of interest" description="Disordered" evidence="2">
    <location>
        <begin position="439"/>
        <end position="465"/>
    </location>
</feature>
<comment type="caution">
    <text evidence="4">The sequence shown here is derived from an EMBL/GenBank/DDBJ whole genome shotgun (WGS) entry which is preliminary data.</text>
</comment>
<feature type="coiled-coil region" evidence="1">
    <location>
        <begin position="600"/>
        <end position="678"/>
    </location>
</feature>
<keyword evidence="1" id="KW-0175">Coiled coil</keyword>
<proteinExistence type="predicted"/>
<dbReference type="SUPFAM" id="SSF56112">
    <property type="entry name" value="Protein kinase-like (PK-like)"/>
    <property type="match status" value="1"/>
</dbReference>
<feature type="region of interest" description="Disordered" evidence="2">
    <location>
        <begin position="386"/>
        <end position="417"/>
    </location>
</feature>